<dbReference type="Pfam" id="PF06992">
    <property type="entry name" value="Phage_lambda_P"/>
    <property type="match status" value="1"/>
</dbReference>
<dbReference type="EMBL" id="BAABDS010000046">
    <property type="protein sequence ID" value="GAA3721240.1"/>
    <property type="molecule type" value="Genomic_DNA"/>
</dbReference>
<name>A0ABP7EPU7_9GAMM</name>
<dbReference type="InterPro" id="IPR009731">
    <property type="entry name" value="P-like"/>
</dbReference>
<dbReference type="RefSeq" id="WP_344965792.1">
    <property type="nucleotide sequence ID" value="NZ_BAABDS010000046.1"/>
</dbReference>
<evidence type="ECO:0000313" key="1">
    <source>
        <dbReference type="EMBL" id="GAA3721240.1"/>
    </source>
</evidence>
<evidence type="ECO:0000313" key="2">
    <source>
        <dbReference type="Proteomes" id="UP001501479"/>
    </source>
</evidence>
<keyword evidence="2" id="KW-1185">Reference proteome</keyword>
<comment type="caution">
    <text evidence="1">The sequence shown here is derived from an EMBL/GenBank/DDBJ whole genome shotgun (WGS) entry which is preliminary data.</text>
</comment>
<reference evidence="2" key="1">
    <citation type="journal article" date="2019" name="Int. J. Syst. Evol. Microbiol.">
        <title>The Global Catalogue of Microorganisms (GCM) 10K type strain sequencing project: providing services to taxonomists for standard genome sequencing and annotation.</title>
        <authorList>
            <consortium name="The Broad Institute Genomics Platform"/>
            <consortium name="The Broad Institute Genome Sequencing Center for Infectious Disease"/>
            <person name="Wu L."/>
            <person name="Ma J."/>
        </authorList>
    </citation>
    <scope>NUCLEOTIDE SEQUENCE [LARGE SCALE GENOMIC DNA]</scope>
    <source>
        <strain evidence="2">JCM 17329</strain>
    </source>
</reference>
<gene>
    <name evidence="1" type="ORF">GCM10022421_32260</name>
</gene>
<organism evidence="1 2">
    <name type="scientific">Oceanisphaera sediminis</name>
    <dbReference type="NCBI Taxonomy" id="981381"/>
    <lineage>
        <taxon>Bacteria</taxon>
        <taxon>Pseudomonadati</taxon>
        <taxon>Pseudomonadota</taxon>
        <taxon>Gammaproteobacteria</taxon>
        <taxon>Aeromonadales</taxon>
        <taxon>Aeromonadaceae</taxon>
        <taxon>Oceanisphaera</taxon>
    </lineage>
</organism>
<proteinExistence type="predicted"/>
<evidence type="ECO:0008006" key="3">
    <source>
        <dbReference type="Google" id="ProtNLM"/>
    </source>
</evidence>
<protein>
    <recommendedName>
        <fullName evidence="3">Replication protein P</fullName>
    </recommendedName>
</protein>
<accession>A0ABP7EPU7</accession>
<dbReference type="Proteomes" id="UP001501479">
    <property type="component" value="Unassembled WGS sequence"/>
</dbReference>
<sequence length="221" mass="24759">MTNKPMSLAEIASTRDIALGGQPYEQAGPAPISDTDAKVVGRLLEQLKLVFTAWKHAFPTPEAEKRAGREWTRALVDANCTEREQLARGMRVARTQSIPFFPSPGMFIEWCELTPESIGLPSVDQALHEIARRRSSHVAVTLAARATRFERGTLTEKEFRPVFERVYAELVRRVLEGEDLEAEILKALPTREQVQHSPEYYHQAGLKGLALVKAKLGRRSA</sequence>